<dbReference type="OrthoDB" id="9804026at2"/>
<proteinExistence type="predicted"/>
<keyword evidence="2 4" id="KW-0012">Acyltransferase</keyword>
<dbReference type="GO" id="GO:0016747">
    <property type="term" value="F:acyltransferase activity, transferring groups other than amino-acyl groups"/>
    <property type="evidence" value="ECO:0007669"/>
    <property type="project" value="InterPro"/>
</dbReference>
<keyword evidence="1 4" id="KW-0808">Transferase</keyword>
<evidence type="ECO:0000313" key="4">
    <source>
        <dbReference type="EMBL" id="APX22201.1"/>
    </source>
</evidence>
<feature type="domain" description="N-acetyltransferase" evidence="3">
    <location>
        <begin position="1"/>
        <end position="137"/>
    </location>
</feature>
<dbReference type="Pfam" id="PF00583">
    <property type="entry name" value="Acetyltransf_1"/>
    <property type="match status" value="1"/>
</dbReference>
<dbReference type="Gene3D" id="3.40.630.30">
    <property type="match status" value="1"/>
</dbReference>
<dbReference type="Proteomes" id="UP000186559">
    <property type="component" value="Chromosome"/>
</dbReference>
<keyword evidence="5" id="KW-1185">Reference proteome</keyword>
<dbReference type="PANTHER" id="PTHR43420:SF44">
    <property type="entry name" value="ACETYLTRANSFERASE YPEA"/>
    <property type="match status" value="1"/>
</dbReference>
<dbReference type="KEGG" id="tpro:Ga0080559_TMP1405"/>
<sequence>MTPSELAALSARAYRHMQPWSEADFAATLSHPTALLTPGDGAFVLGRVIVDEAEILALATDPDRQRRGQGRAVLAAFERQAAARGAVTVFLEVAAANLPARGFYSACGYTETGRRRGYYRTPEGGRDDALLMAKALTFGHARTG</sequence>
<evidence type="ECO:0000256" key="2">
    <source>
        <dbReference type="ARBA" id="ARBA00023315"/>
    </source>
</evidence>
<dbReference type="EC" id="2.3.1.128" evidence="4"/>
<dbReference type="SUPFAM" id="SSF55729">
    <property type="entry name" value="Acyl-CoA N-acyltransferases (Nat)"/>
    <property type="match status" value="1"/>
</dbReference>
<dbReference type="AlphaFoldDB" id="A0A1U7D231"/>
<protein>
    <submittedName>
        <fullName evidence="4">Ribosomal-protein-alanine N-acetyltransferase</fullName>
        <ecNumber evidence="4">2.3.1.128</ecNumber>
    </submittedName>
</protein>
<reference evidence="4 5" key="1">
    <citation type="submission" date="2016-03" db="EMBL/GenBank/DDBJ databases">
        <title>Deep-sea bacteria in the southern Pacific.</title>
        <authorList>
            <person name="Tang K."/>
        </authorList>
    </citation>
    <scope>NUCLEOTIDE SEQUENCE [LARGE SCALE GENOMIC DNA]</scope>
    <source>
        <strain evidence="4 5">JLT2016</strain>
    </source>
</reference>
<dbReference type="PANTHER" id="PTHR43420">
    <property type="entry name" value="ACETYLTRANSFERASE"/>
    <property type="match status" value="1"/>
</dbReference>
<gene>
    <name evidence="4" type="ORF">Ga0080559_TMP1405</name>
</gene>
<accession>A0A1U7D231</accession>
<organism evidence="4 5">
    <name type="scientific">Salipiger profundus</name>
    <dbReference type="NCBI Taxonomy" id="1229727"/>
    <lineage>
        <taxon>Bacteria</taxon>
        <taxon>Pseudomonadati</taxon>
        <taxon>Pseudomonadota</taxon>
        <taxon>Alphaproteobacteria</taxon>
        <taxon>Rhodobacterales</taxon>
        <taxon>Roseobacteraceae</taxon>
        <taxon>Salipiger</taxon>
    </lineage>
</organism>
<dbReference type="PROSITE" id="PS51186">
    <property type="entry name" value="GNAT"/>
    <property type="match status" value="1"/>
</dbReference>
<dbReference type="RefSeq" id="WP_076622637.1">
    <property type="nucleotide sequence ID" value="NZ_BMEW01000003.1"/>
</dbReference>
<dbReference type="STRING" id="1229727.Ga0080559_TMP1405"/>
<dbReference type="InterPro" id="IPR050680">
    <property type="entry name" value="YpeA/RimI_acetyltransf"/>
</dbReference>
<name>A0A1U7D231_9RHOB</name>
<evidence type="ECO:0000256" key="1">
    <source>
        <dbReference type="ARBA" id="ARBA00022679"/>
    </source>
</evidence>
<dbReference type="InterPro" id="IPR016181">
    <property type="entry name" value="Acyl_CoA_acyltransferase"/>
</dbReference>
<dbReference type="EMBL" id="CP014796">
    <property type="protein sequence ID" value="APX22201.1"/>
    <property type="molecule type" value="Genomic_DNA"/>
</dbReference>
<dbReference type="CDD" id="cd04301">
    <property type="entry name" value="NAT_SF"/>
    <property type="match status" value="1"/>
</dbReference>
<dbReference type="InterPro" id="IPR000182">
    <property type="entry name" value="GNAT_dom"/>
</dbReference>
<evidence type="ECO:0000259" key="3">
    <source>
        <dbReference type="PROSITE" id="PS51186"/>
    </source>
</evidence>
<evidence type="ECO:0000313" key="5">
    <source>
        <dbReference type="Proteomes" id="UP000186559"/>
    </source>
</evidence>